<dbReference type="GO" id="GO:0019042">
    <property type="term" value="P:viral latency"/>
    <property type="evidence" value="ECO:0007669"/>
    <property type="project" value="InterPro"/>
</dbReference>
<sequence>MSALEMQPLGAPPPGSPVGQSGGDGGQRESYPSVFSSPPSSPGPDPDYEDPTPDDGNPPPYNQEDGGDGGPYQPLRGQDPNQLYGRLGGGGGNGALPPPPYSPVRATSQHLYEEIQPERMGPAWLPVVCAPFLFWLAAIAASCYSASVTTLVATTGLALSLLILTCLVNWEASARRRTVTAMSFFTALVTFFGIRVTWLLQPKTKNITVYCLLAAAGVLQAIYVIFMFVVMLLETRRRWRKRTVILALLFLLCFILLIADAIYQLSPLLGAMTVVSMTLLTLAFILWLSSPTGAGAMGAALLCLAAALALLASLILGPLNLATMFLLMFLWTLGNKHLMVRWLLYALALLLLASALACGGKILMQVTEDMNFFPGEHPKANKIFSMLLLITAGILFILAILIEWGTGGKIFGLLFVSLSGILTLVAGLIWLLVIEKPILSAWCLTSGLLVFCIGFILFGIMRFCRCCCPCCLQLEAEDPPTGPYRNDVP</sequence>
<name>A0A3G1T4C3_9GAMA</name>
<dbReference type="GeneID" id="80540108"/>
<feature type="transmembrane region" description="Helical" evidence="2">
    <location>
        <begin position="441"/>
        <end position="461"/>
    </location>
</feature>
<evidence type="ECO:0000256" key="1">
    <source>
        <dbReference type="SAM" id="MobiDB-lite"/>
    </source>
</evidence>
<keyword evidence="2" id="KW-0812">Transmembrane</keyword>
<feature type="transmembrane region" description="Helical" evidence="2">
    <location>
        <begin position="244"/>
        <end position="263"/>
    </location>
</feature>
<feature type="region of interest" description="Disordered" evidence="1">
    <location>
        <begin position="1"/>
        <end position="105"/>
    </location>
</feature>
<keyword evidence="4" id="KW-1185">Reference proteome</keyword>
<dbReference type="KEGG" id="vg:80540108"/>
<dbReference type="InterPro" id="IPR010881">
    <property type="entry name" value="Herpes_LMP2"/>
</dbReference>
<feature type="transmembrane region" description="Helical" evidence="2">
    <location>
        <begin position="383"/>
        <end position="404"/>
    </location>
</feature>
<reference evidence="3" key="1">
    <citation type="journal article" date="2018" name="Med. Microbiol. Immunol.">
        <title>Macaca arctoides gammaherpesvirus 1 (strain herpesvirus Macaca arctoides): virus sequence, phylogeny and characterisation of virus-transformed macaque and rabbit cell lines.</title>
        <authorList>
            <person name="Krumbholz A."/>
            <person name="Roempke J."/>
            <person name="Liehr T."/>
            <person name="Groth M."/>
            <person name="Meerbach A."/>
            <person name="Schacke M."/>
            <person name="Maschkowitz G."/>
            <person name="Fickenscher H."/>
            <person name="Klapper W."/>
            <person name="Sauerbrei A."/>
            <person name="Wutzler P."/>
            <person name="Zell R."/>
        </authorList>
    </citation>
    <scope>NUCLEOTIDE SEQUENCE</scope>
    <source>
        <strain evidence="3">HVMA</strain>
    </source>
</reference>
<dbReference type="EMBL" id="MG471437">
    <property type="protein sequence ID" value="AYA49790.1"/>
    <property type="molecule type" value="Genomic_DNA"/>
</dbReference>
<feature type="transmembrane region" description="Helical" evidence="2">
    <location>
        <begin position="300"/>
        <end position="330"/>
    </location>
</feature>
<keyword evidence="2" id="KW-1133">Transmembrane helix</keyword>
<evidence type="ECO:0000256" key="2">
    <source>
        <dbReference type="SAM" id="Phobius"/>
    </source>
</evidence>
<dbReference type="GO" id="GO:0033644">
    <property type="term" value="C:host cell membrane"/>
    <property type="evidence" value="ECO:0007669"/>
    <property type="project" value="InterPro"/>
</dbReference>
<protein>
    <submittedName>
        <fullName evidence="3">LMP-2A</fullName>
    </submittedName>
</protein>
<proteinExistence type="predicted"/>
<gene>
    <name evidence="3" type="primary">LMP</name>
</gene>
<feature type="transmembrane region" description="Helical" evidence="2">
    <location>
        <begin position="269"/>
        <end position="288"/>
    </location>
</feature>
<dbReference type="RefSeq" id="YP_010801316.1">
    <property type="nucleotide sequence ID" value="NC_076963.1"/>
</dbReference>
<feature type="transmembrane region" description="Helical" evidence="2">
    <location>
        <begin position="410"/>
        <end position="434"/>
    </location>
</feature>
<keyword evidence="2" id="KW-0472">Membrane</keyword>
<feature type="transmembrane region" description="Helical" evidence="2">
    <location>
        <begin position="182"/>
        <end position="201"/>
    </location>
</feature>
<organism evidence="3 4">
    <name type="scientific">macacine gammaherpesvirus 13</name>
    <dbReference type="NCBI Taxonomy" id="2341050"/>
    <lineage>
        <taxon>Viruses</taxon>
        <taxon>Duplodnaviria</taxon>
        <taxon>Heunggongvirae</taxon>
        <taxon>Peploviricota</taxon>
        <taxon>Herviviricetes</taxon>
        <taxon>Herpesvirales</taxon>
        <taxon>Orthoherpesviridae</taxon>
        <taxon>Gammaherpesvirinae</taxon>
        <taxon>Lymphocryptovirus</taxon>
        <taxon>Lymphocryptovirus macacinegamma13</taxon>
    </lineage>
</organism>
<accession>A0A3G1T4C3</accession>
<feature type="transmembrane region" description="Helical" evidence="2">
    <location>
        <begin position="207"/>
        <end position="232"/>
    </location>
</feature>
<evidence type="ECO:0000313" key="3">
    <source>
        <dbReference type="EMBL" id="AYA49790.1"/>
    </source>
</evidence>
<evidence type="ECO:0000313" key="4">
    <source>
        <dbReference type="Proteomes" id="UP001142452"/>
    </source>
</evidence>
<dbReference type="Pfam" id="PF07415">
    <property type="entry name" value="Herpes_LMP2"/>
    <property type="match status" value="1"/>
</dbReference>
<feature type="transmembrane region" description="Helical" evidence="2">
    <location>
        <begin position="123"/>
        <end position="142"/>
    </location>
</feature>
<dbReference type="Proteomes" id="UP001142452">
    <property type="component" value="Segment"/>
</dbReference>
<feature type="transmembrane region" description="Helical" evidence="2">
    <location>
        <begin position="148"/>
        <end position="170"/>
    </location>
</feature>
<feature type="transmembrane region" description="Helical" evidence="2">
    <location>
        <begin position="342"/>
        <end position="363"/>
    </location>
</feature>